<evidence type="ECO:0000256" key="5">
    <source>
        <dbReference type="ARBA" id="ARBA00023175"/>
    </source>
</evidence>
<feature type="coiled-coil region" evidence="8">
    <location>
        <begin position="2124"/>
        <end position="2151"/>
    </location>
</feature>
<dbReference type="Pfam" id="PF00225">
    <property type="entry name" value="Kinesin"/>
    <property type="match status" value="1"/>
</dbReference>
<feature type="coiled-coil region" evidence="8">
    <location>
        <begin position="717"/>
        <end position="765"/>
    </location>
</feature>
<organism evidence="12 13">
    <name type="scientific">Anopheles minimus</name>
    <dbReference type="NCBI Taxonomy" id="112268"/>
    <lineage>
        <taxon>Eukaryota</taxon>
        <taxon>Metazoa</taxon>
        <taxon>Ecdysozoa</taxon>
        <taxon>Arthropoda</taxon>
        <taxon>Hexapoda</taxon>
        <taxon>Insecta</taxon>
        <taxon>Pterygota</taxon>
        <taxon>Neoptera</taxon>
        <taxon>Endopterygota</taxon>
        <taxon>Diptera</taxon>
        <taxon>Nematocera</taxon>
        <taxon>Culicoidea</taxon>
        <taxon>Culicidae</taxon>
        <taxon>Anophelinae</taxon>
        <taxon>Anopheles</taxon>
    </lineage>
</organism>
<dbReference type="GO" id="GO:0005874">
    <property type="term" value="C:microtubule"/>
    <property type="evidence" value="ECO:0007669"/>
    <property type="project" value="TreeGrafter"/>
</dbReference>
<keyword evidence="4 8" id="KW-0175">Coiled coil</keyword>
<feature type="coiled-coil region" evidence="8">
    <location>
        <begin position="835"/>
        <end position="1331"/>
    </location>
</feature>
<evidence type="ECO:0000256" key="4">
    <source>
        <dbReference type="ARBA" id="ARBA00023054"/>
    </source>
</evidence>
<comment type="similarity">
    <text evidence="7">Belongs to the TRAFAC class myosin-kinesin ATPase superfamily. Kinesin family.</text>
</comment>
<dbReference type="GO" id="GO:0007018">
    <property type="term" value="P:microtubule-based movement"/>
    <property type="evidence" value="ECO:0007669"/>
    <property type="project" value="InterPro"/>
</dbReference>
<feature type="region of interest" description="Disordered" evidence="9">
    <location>
        <begin position="548"/>
        <end position="569"/>
    </location>
</feature>
<evidence type="ECO:0000256" key="8">
    <source>
        <dbReference type="SAM" id="Coils"/>
    </source>
</evidence>
<comment type="subcellular location">
    <subcellularLocation>
        <location evidence="1">Cytoplasm</location>
        <location evidence="1">Cytoskeleton</location>
    </subcellularLocation>
</comment>
<keyword evidence="10" id="KW-0472">Membrane</keyword>
<evidence type="ECO:0000313" key="12">
    <source>
        <dbReference type="EnsemblMetazoa" id="AMIN007896-PA"/>
    </source>
</evidence>
<feature type="compositionally biased region" description="Polar residues" evidence="9">
    <location>
        <begin position="558"/>
        <end position="567"/>
    </location>
</feature>
<dbReference type="FunFam" id="3.40.850.10:FF:000093">
    <property type="entry name" value="CENP-meta, isoform C"/>
    <property type="match status" value="1"/>
</dbReference>
<keyword evidence="10" id="KW-0812">Transmembrane</keyword>
<dbReference type="GO" id="GO:0005524">
    <property type="term" value="F:ATP binding"/>
    <property type="evidence" value="ECO:0007669"/>
    <property type="project" value="UniProtKB-UniRule"/>
</dbReference>
<feature type="domain" description="Kinesin motor" evidence="11">
    <location>
        <begin position="4"/>
        <end position="327"/>
    </location>
</feature>
<dbReference type="InterPro" id="IPR001752">
    <property type="entry name" value="Kinesin_motor_dom"/>
</dbReference>
<dbReference type="EnsemblMetazoa" id="AMIN007896-RA">
    <property type="protein sequence ID" value="AMIN007896-PA"/>
    <property type="gene ID" value="AMIN007896"/>
</dbReference>
<dbReference type="VEuPathDB" id="VectorBase:AMIN007896"/>
<dbReference type="Proteomes" id="UP000075920">
    <property type="component" value="Unassembled WGS sequence"/>
</dbReference>
<dbReference type="InterPro" id="IPR027640">
    <property type="entry name" value="Kinesin-like_fam"/>
</dbReference>
<dbReference type="PRINTS" id="PR00380">
    <property type="entry name" value="KINESINHEAVY"/>
</dbReference>
<feature type="region of interest" description="Disordered" evidence="9">
    <location>
        <begin position="1902"/>
        <end position="1923"/>
    </location>
</feature>
<evidence type="ECO:0000256" key="7">
    <source>
        <dbReference type="PROSITE-ProRule" id="PRU00283"/>
    </source>
</evidence>
<feature type="coiled-coil region" evidence="8">
    <location>
        <begin position="2071"/>
        <end position="2098"/>
    </location>
</feature>
<keyword evidence="6" id="KW-0963">Cytoplasm</keyword>
<evidence type="ECO:0000313" key="13">
    <source>
        <dbReference type="Proteomes" id="UP000075920"/>
    </source>
</evidence>
<proteinExistence type="inferred from homology"/>
<dbReference type="GO" id="GO:0003777">
    <property type="term" value="F:microtubule motor activity"/>
    <property type="evidence" value="ECO:0007669"/>
    <property type="project" value="InterPro"/>
</dbReference>
<keyword evidence="6" id="KW-0206">Cytoskeleton</keyword>
<dbReference type="Gene3D" id="3.40.850.10">
    <property type="entry name" value="Kinesin motor domain"/>
    <property type="match status" value="1"/>
</dbReference>
<reference evidence="13" key="1">
    <citation type="submission" date="2013-03" db="EMBL/GenBank/DDBJ databases">
        <title>The Genome Sequence of Anopheles minimus MINIMUS1.</title>
        <authorList>
            <consortium name="The Broad Institute Genomics Platform"/>
            <person name="Neafsey D.E."/>
            <person name="Walton C."/>
            <person name="Walker B."/>
            <person name="Young S.K."/>
            <person name="Zeng Q."/>
            <person name="Gargeya S."/>
            <person name="Fitzgerald M."/>
            <person name="Haas B."/>
            <person name="Abouelleil A."/>
            <person name="Allen A.W."/>
            <person name="Alvarado L."/>
            <person name="Arachchi H.M."/>
            <person name="Berlin A.M."/>
            <person name="Chapman S.B."/>
            <person name="Gainer-Dewar J."/>
            <person name="Goldberg J."/>
            <person name="Griggs A."/>
            <person name="Gujja S."/>
            <person name="Hansen M."/>
            <person name="Howarth C."/>
            <person name="Imamovic A."/>
            <person name="Ireland A."/>
            <person name="Larimer J."/>
            <person name="McCowan C."/>
            <person name="Murphy C."/>
            <person name="Pearson M."/>
            <person name="Poon T.W."/>
            <person name="Priest M."/>
            <person name="Roberts A."/>
            <person name="Saif S."/>
            <person name="Shea T."/>
            <person name="Sisk P."/>
            <person name="Sykes S."/>
            <person name="Wortman J."/>
            <person name="Nusbaum C."/>
            <person name="Birren B."/>
        </authorList>
    </citation>
    <scope>NUCLEOTIDE SEQUENCE [LARGE SCALE GENOMIC DNA]</scope>
    <source>
        <strain evidence="13">MINIMUS1</strain>
    </source>
</reference>
<dbReference type="SMART" id="SM00129">
    <property type="entry name" value="KISc"/>
    <property type="match status" value="1"/>
</dbReference>
<feature type="binding site" evidence="7">
    <location>
        <begin position="83"/>
        <end position="90"/>
    </location>
    <ligand>
        <name>ATP</name>
        <dbReference type="ChEBI" id="CHEBI:30616"/>
    </ligand>
</feature>
<protein>
    <recommendedName>
        <fullName evidence="11">Kinesin motor domain-containing protein</fullName>
    </recommendedName>
</protein>
<feature type="compositionally biased region" description="Polar residues" evidence="9">
    <location>
        <begin position="800"/>
        <end position="819"/>
    </location>
</feature>
<evidence type="ECO:0000256" key="6">
    <source>
        <dbReference type="ARBA" id="ARBA00023212"/>
    </source>
</evidence>
<name>A0A182WC17_9DIPT</name>
<feature type="region of interest" description="Disordered" evidence="9">
    <location>
        <begin position="796"/>
        <end position="819"/>
    </location>
</feature>
<sequence>MSDNVKVSIKVRPLIKREKDSKLASQWRIRDNTIASIDGNGDPYVFDHIFDETVSTRQLFDTVCRPVILSAINGINGTIFAYGQTSSGKTYTMIGNDREPGVVPLTAREIFEQIKKIKERQFLIRVGFIEIYNEKIHDLLNTENTNLKIVESQFGEVSVNSKEYITNCAETIIQHVEAGNKARKIGETNMNERSSRSHTIFRITIESRAMSSTAGEGSMDNEAVQIGILNLVDLAGSERADQSGATGSRFKEGICINKSLLSLSCVIQKLSENPDKQFINYRDSKLTRILQASLGGNAVTSMICNITPAVIDETYYTLSFAMRAKNIRNKPKVNEILTEAAMMKRLESEIKRLQSQLRLEQTKNSKIKMSELQDAIMLRTNLFINVNEAPQPLTDNSRRRTWCPSTTEIPRLPAMQRPTPDAMSEGRALMGPPPAFIGGQYLMGINGATPHIAIRTVSPDEDNFRTPNGAADAGGFSATLALIGSDEQINYRGLLDNKNLLARPIHSISPNGLQNPFATEGEEFVPGEQISFGHVSLSPLANIERELHTPKSLRQQRRSSTGDSPTSVDYEKRCRDLEQELTELQEFTKLENIVETKSLKQEVAKREAALTDLKNDLEEKEQQLGQLEERCTHLEIDLKHQMAAVTKAEHDLALAVKERQTAAKEAELHRNQLNGIEFEFERYRQRSEAREKELIESLQEARSGTGSNPNVSDSFKLDQKREEMKRLEMQNYEFTLQLEECNKQIEQLKTSCLEHHRKLENVKQAVLQYQQTPAQVEDVAQSLVNSLRKLLLSQEPDAETATNGSHQNGFQTAATDHDANQTNGNATILGEEKTIQELAQIVYQLEENIQILERERSSQQEASEVLLGELKSKLESKYASIENLEKQIKQWKEKYETQTTEYDELSTQLMDQVQDNEALRKELETSRMKQMELEKEAHTQRIELDREIVTLRESLEKITIEREDLQNRCDSFKAAVEKHVFSLETIAEDKQKLSLECEEAKALFEQAAAKRDEISEELKRLKEEKETAANDELKTLRNQAAKLESEIDAQRSAKELLQEENGRLMEEVELLRKEQEKMSSEQVEQILHLKESVELRAKQLEEELETCQNKCILVETEQMEQFKRFTDEMEILTKTNNDLQLKILEVQGLLQELTAETTNQADLKQIATEKESLSEELNKVRQQLTTHEALTEELQQKLNQYEEEIAALTEQHAKKCEALEISQEKVRNELESANKALTQLTEDRDTVIKHEANIREELLNTQQTIKELETRLQEVELELESSRSEQAMLLETQKADRQESEKRRHEIEQELETTNNMLAKIKDENNELLQRLELTKPKATLEQQLIEKDNELVKITSMLEAAREQCDILVGEQKTDRESHDAARQKFELEKELLKKMVDQVSEDKSCIEKEHSECSTRHSVLQSQLEEREVEMIKYINELDALRAEQLRLVEQQNQTQRELQEKNSNLQRELDSLQENVMQLMSENEKLLKEQIDGAKTQQDQLNAEAEELAKLRSCRDESERLVVQLERDLATVRAELEIVRTELLEEKQRRDAIEQSEKERSESVKEQTERLRCSITALEDEKRRLLEEQNRLQMEMERKENQTTELETLQREKKNLFEELQKENSDLTIAVQELSAKIVNLEEQMDSNEAIQRKSIDTLVRERQEQEDAIVSLKRQLAEDEDKLQELEKEHQQVHNELRAVKASLEDSLAARLRLEMDMEESSRVRDVLERELQNFKGDFANLDSKLANERYEQECQVSASLRRELAEKQKELESFMATGRPSLGDGRVAQALRRENEDLLKQLNEARQTDGLKGRQLQERVDELERLESEIARLRDEMSTMRHETSFNEKLEEISNLQQKVQESEKVREETVHQKRSLERAFDQLRFKHQSLAKEVDELRRTTDKERKSRRQSTHDDRRGLIFNSKEMGTMTDPTSADCGCLEMNDMIKELRNKLTLKDCQLNTQKLISSANPLKNEITEMRRKLEDQNREKSLIEQELHSVLQELDREKKDRKRHCTQCMRHSKQQNARCDKAVQAYQPGESPCAAVSVVSIVSTSRNGAGETGGNAELQKRYDEQRDQLERLNEKYQTMKQLCRIRNEKITSLSVGLAEKENENTNINRSVQNECVQLKQKLKEAENRYAQIFHSTKAKTVPKSDVGLQTDNDSVREERDMYRTKYERYKALANRLLEESKTNKLNGQRTTNGNTVSYIMKLVAIIVIVVSLLSVAFAQTARTTCQPITRKVRTTTTAAPTT</sequence>
<evidence type="ECO:0000256" key="3">
    <source>
        <dbReference type="ARBA" id="ARBA00022840"/>
    </source>
</evidence>
<dbReference type="PANTHER" id="PTHR47968:SF75">
    <property type="entry name" value="CENTROMERE-ASSOCIATED PROTEIN E"/>
    <property type="match status" value="1"/>
</dbReference>
<dbReference type="STRING" id="112268.A0A182WC17"/>
<evidence type="ECO:0000256" key="1">
    <source>
        <dbReference type="ARBA" id="ARBA00004245"/>
    </source>
</evidence>
<reference evidence="12" key="2">
    <citation type="submission" date="2020-05" db="UniProtKB">
        <authorList>
            <consortium name="EnsemblMetazoa"/>
        </authorList>
    </citation>
    <scope>IDENTIFICATION</scope>
    <source>
        <strain evidence="12">MINIMUS1</strain>
    </source>
</reference>
<keyword evidence="13" id="KW-1185">Reference proteome</keyword>
<evidence type="ECO:0000256" key="2">
    <source>
        <dbReference type="ARBA" id="ARBA00022741"/>
    </source>
</evidence>
<keyword evidence="3 7" id="KW-0067">ATP-binding</keyword>
<dbReference type="GO" id="GO:0008017">
    <property type="term" value="F:microtubule binding"/>
    <property type="evidence" value="ECO:0007669"/>
    <property type="project" value="InterPro"/>
</dbReference>
<evidence type="ECO:0000256" key="10">
    <source>
        <dbReference type="SAM" id="Phobius"/>
    </source>
</evidence>
<dbReference type="InterPro" id="IPR036961">
    <property type="entry name" value="Kinesin_motor_dom_sf"/>
</dbReference>
<dbReference type="GO" id="GO:0000278">
    <property type="term" value="P:mitotic cell cycle"/>
    <property type="evidence" value="ECO:0007669"/>
    <property type="project" value="TreeGrafter"/>
</dbReference>
<evidence type="ECO:0000259" key="11">
    <source>
        <dbReference type="PROSITE" id="PS50067"/>
    </source>
</evidence>
<evidence type="ECO:0000256" key="9">
    <source>
        <dbReference type="SAM" id="MobiDB-lite"/>
    </source>
</evidence>
<dbReference type="PROSITE" id="PS50067">
    <property type="entry name" value="KINESIN_MOTOR_2"/>
    <property type="match status" value="1"/>
</dbReference>
<feature type="coiled-coil region" evidence="8">
    <location>
        <begin position="1975"/>
        <end position="2016"/>
    </location>
</feature>
<dbReference type="PANTHER" id="PTHR47968">
    <property type="entry name" value="CENTROMERE PROTEIN E"/>
    <property type="match status" value="1"/>
</dbReference>
<dbReference type="SUPFAM" id="SSF52540">
    <property type="entry name" value="P-loop containing nucleoside triphosphate hydrolases"/>
    <property type="match status" value="1"/>
</dbReference>
<feature type="coiled-coil region" evidence="8">
    <location>
        <begin position="336"/>
        <end position="363"/>
    </location>
</feature>
<keyword evidence="2 7" id="KW-0547">Nucleotide-binding</keyword>
<feature type="transmembrane region" description="Helical" evidence="10">
    <location>
        <begin position="2214"/>
        <end position="2234"/>
    </location>
</feature>
<keyword evidence="10" id="KW-1133">Transmembrane helix</keyword>
<keyword evidence="5 7" id="KW-0505">Motor protein</keyword>
<dbReference type="InterPro" id="IPR027417">
    <property type="entry name" value="P-loop_NTPase"/>
</dbReference>
<accession>A0A182WC17</accession>